<keyword evidence="3" id="KW-1185">Reference proteome</keyword>
<dbReference type="PRINTS" id="PR00111">
    <property type="entry name" value="ABHYDROLASE"/>
</dbReference>
<protein>
    <submittedName>
        <fullName evidence="2">Alpha/beta hydrolase</fullName>
    </submittedName>
</protein>
<dbReference type="GO" id="GO:0016787">
    <property type="term" value="F:hydrolase activity"/>
    <property type="evidence" value="ECO:0007669"/>
    <property type="project" value="UniProtKB-KW"/>
</dbReference>
<dbReference type="RefSeq" id="WP_257919982.1">
    <property type="nucleotide sequence ID" value="NZ_JAMXQV010000004.1"/>
</dbReference>
<evidence type="ECO:0000259" key="1">
    <source>
        <dbReference type="Pfam" id="PF12697"/>
    </source>
</evidence>
<dbReference type="SUPFAM" id="SSF53474">
    <property type="entry name" value="alpha/beta-Hydrolases"/>
    <property type="match status" value="1"/>
</dbReference>
<keyword evidence="2" id="KW-0378">Hydrolase</keyword>
<gene>
    <name evidence="2" type="ORF">M8542_11075</name>
</gene>
<dbReference type="InterPro" id="IPR000073">
    <property type="entry name" value="AB_hydrolase_1"/>
</dbReference>
<dbReference type="GO" id="GO:0016020">
    <property type="term" value="C:membrane"/>
    <property type="evidence" value="ECO:0007669"/>
    <property type="project" value="TreeGrafter"/>
</dbReference>
<dbReference type="InterPro" id="IPR029058">
    <property type="entry name" value="AB_hydrolase_fold"/>
</dbReference>
<evidence type="ECO:0000313" key="3">
    <source>
        <dbReference type="Proteomes" id="UP001144096"/>
    </source>
</evidence>
<feature type="domain" description="AB hydrolase-1" evidence="1">
    <location>
        <begin position="25"/>
        <end position="249"/>
    </location>
</feature>
<proteinExistence type="predicted"/>
<dbReference type="Pfam" id="PF12697">
    <property type="entry name" value="Abhydrolase_6"/>
    <property type="match status" value="1"/>
</dbReference>
<dbReference type="InterPro" id="IPR050266">
    <property type="entry name" value="AB_hydrolase_sf"/>
</dbReference>
<accession>A0A9X2NEZ1</accession>
<dbReference type="Gene3D" id="3.40.50.1820">
    <property type="entry name" value="alpha/beta hydrolase"/>
    <property type="match status" value="1"/>
</dbReference>
<dbReference type="PANTHER" id="PTHR43798">
    <property type="entry name" value="MONOACYLGLYCEROL LIPASE"/>
    <property type="match status" value="1"/>
</dbReference>
<dbReference type="Proteomes" id="UP001144096">
    <property type="component" value="Unassembled WGS sequence"/>
</dbReference>
<dbReference type="AlphaFoldDB" id="A0A9X2NEZ1"/>
<evidence type="ECO:0000313" key="2">
    <source>
        <dbReference type="EMBL" id="MCR6483360.1"/>
    </source>
</evidence>
<reference evidence="2" key="1">
    <citation type="submission" date="2022-06" db="EMBL/GenBank/DDBJ databases">
        <title>Amycolatopsis iheyaensis sp. nov., a new species of the genus Amycolatopsis isolated from soil in Iheya island, Japan.</title>
        <authorList>
            <person name="Ngamcharungchit C."/>
            <person name="Kanto H."/>
            <person name="Take A."/>
            <person name="Intra B."/>
            <person name="Matsumoto A."/>
            <person name="Panbangred W."/>
            <person name="Inahashi Y."/>
        </authorList>
    </citation>
    <scope>NUCLEOTIDE SEQUENCE</scope>
    <source>
        <strain evidence="2">OK19-0408</strain>
    </source>
</reference>
<dbReference type="PANTHER" id="PTHR43798:SF33">
    <property type="entry name" value="HYDROLASE, PUTATIVE (AFU_ORTHOLOGUE AFUA_2G14860)-RELATED"/>
    <property type="match status" value="1"/>
</dbReference>
<name>A0A9X2NEZ1_9PSEU</name>
<dbReference type="EMBL" id="JAMXQV010000004">
    <property type="protein sequence ID" value="MCR6483360.1"/>
    <property type="molecule type" value="Genomic_DNA"/>
</dbReference>
<sequence>MPRMTVENTELHYDDEGDEGQGPALLFVHGWGTSGRVWQSCLPDLVRDHRVVTLDWRGCGRSDHPARGNTIARVTADLAAVIETLEIKPTVIGSSIGGVFATELALARPDLVEAVVAVDSPGYWPATGMLDKVHDLRKRLVDDRVGTFEDWVPNWVAGARPGLVAWTIRQLLDSGAYIDELFTECTTYDPRPRLKDLAVPITYLHGELDAEIPLEVPRTCAAETPGARVHVLAGCGHVPHQEDPRAFTAALRTILA</sequence>
<comment type="caution">
    <text evidence="2">The sequence shown here is derived from an EMBL/GenBank/DDBJ whole genome shotgun (WGS) entry which is preliminary data.</text>
</comment>
<organism evidence="2 3">
    <name type="scientific">Amycolatopsis iheyensis</name>
    <dbReference type="NCBI Taxonomy" id="2945988"/>
    <lineage>
        <taxon>Bacteria</taxon>
        <taxon>Bacillati</taxon>
        <taxon>Actinomycetota</taxon>
        <taxon>Actinomycetes</taxon>
        <taxon>Pseudonocardiales</taxon>
        <taxon>Pseudonocardiaceae</taxon>
        <taxon>Amycolatopsis</taxon>
    </lineage>
</organism>